<dbReference type="PROSITE" id="PS50122">
    <property type="entry name" value="CHEB"/>
    <property type="match status" value="1"/>
</dbReference>
<evidence type="ECO:0000313" key="6">
    <source>
        <dbReference type="EMBL" id="MBM7120540.1"/>
    </source>
</evidence>
<dbReference type="SUPFAM" id="SSF52738">
    <property type="entry name" value="Methylesterase CheB, C-terminal domain"/>
    <property type="match status" value="1"/>
</dbReference>
<evidence type="ECO:0000313" key="7">
    <source>
        <dbReference type="Proteomes" id="UP001430065"/>
    </source>
</evidence>
<comment type="caution">
    <text evidence="4">Lacks conserved residue(s) required for the propagation of feature annotation.</text>
</comment>
<accession>A0ABS2JND3</accession>
<gene>
    <name evidence="6" type="ORF">ISP20_05125</name>
</gene>
<evidence type="ECO:0000259" key="5">
    <source>
        <dbReference type="PROSITE" id="PS50122"/>
    </source>
</evidence>
<evidence type="ECO:0000256" key="2">
    <source>
        <dbReference type="ARBA" id="ARBA00039140"/>
    </source>
</evidence>
<keyword evidence="7" id="KW-1185">Reference proteome</keyword>
<dbReference type="RefSeq" id="WP_204635015.1">
    <property type="nucleotide sequence ID" value="NZ_JADIKC010000003.1"/>
</dbReference>
<comment type="catalytic activity">
    <reaction evidence="3">
        <text>[protein]-L-glutamate 5-O-methyl ester + H2O = L-glutamyl-[protein] + methanol + H(+)</text>
        <dbReference type="Rhea" id="RHEA:23236"/>
        <dbReference type="Rhea" id="RHEA-COMP:10208"/>
        <dbReference type="Rhea" id="RHEA-COMP:10311"/>
        <dbReference type="ChEBI" id="CHEBI:15377"/>
        <dbReference type="ChEBI" id="CHEBI:15378"/>
        <dbReference type="ChEBI" id="CHEBI:17790"/>
        <dbReference type="ChEBI" id="CHEBI:29973"/>
        <dbReference type="ChEBI" id="CHEBI:82795"/>
        <dbReference type="EC" id="3.1.1.61"/>
    </reaction>
</comment>
<evidence type="ECO:0000256" key="1">
    <source>
        <dbReference type="ARBA" id="ARBA00022801"/>
    </source>
</evidence>
<organism evidence="6 7">
    <name type="scientific">Dyella kyungheensis</name>
    <dbReference type="NCBI Taxonomy" id="1242174"/>
    <lineage>
        <taxon>Bacteria</taxon>
        <taxon>Pseudomonadati</taxon>
        <taxon>Pseudomonadota</taxon>
        <taxon>Gammaproteobacteria</taxon>
        <taxon>Lysobacterales</taxon>
        <taxon>Rhodanobacteraceae</taxon>
        <taxon>Dyella</taxon>
    </lineage>
</organism>
<reference evidence="6 7" key="1">
    <citation type="submission" date="2020-10" db="EMBL/GenBank/DDBJ databases">
        <title>Phylogeny of dyella-like bacteria.</title>
        <authorList>
            <person name="Fu J."/>
        </authorList>
    </citation>
    <scope>NUCLEOTIDE SEQUENCE [LARGE SCALE GENOMIC DNA]</scope>
    <source>
        <strain evidence="6 7">THG-B117</strain>
    </source>
</reference>
<comment type="caution">
    <text evidence="6">The sequence shown here is derived from an EMBL/GenBank/DDBJ whole genome shotgun (WGS) entry which is preliminary data.</text>
</comment>
<sequence length="624" mass="65836">MAETATAVALLFDDVELGGQLREALRERGARIVHEGALSTLDKQMLSNTGAEVLVVNLDEDADDDLDRLYDVIDGDRPRVVFNDAAASRSLDGWDRARWARHLAVKVMAQGDLDPPRPQDAPVVPEVAEPVLVENAEVPPVVIAEEPSPSFVATLEPIAPTDIAPAEITPQAVEATEVQSETLAAELEAFIAADEPALAEDEFGSELSFSAVEEPLHLDDFAALKDLPLETEDEFGSGLKFTADDELPALHDGNFGAPEGEASADHDFGSGLKFSADDDLPALHDGSFGLDTLSTQGHAPLDEPAADAAARQMPSFQLDHLALAPLDESFMPSPALAESPEKSPSTLLGSASAWALVDEGEAAAPAASAPAPAASFGIEKLSAADFLAPEGGEEASSIIEPGMKLELVSMEEALAPKEYDAAATEMMLDDLDSAISRLLVLGAAADSLEAVCSFLSMLPADLRAAVLHVQHLGGKSVEALSDTLTRYSELPVRIATNGARARVGEVLVVPDGQQARVHRDGRVELQSLDNSDVRSSPIDACFTLAANVFGRNAQAIVFAGQANDALGGCQAIHDRGGQVWIESSDGQFADMVHGIEAERLHSYSGTPAELAARLVEEMSMEGRR</sequence>
<dbReference type="EMBL" id="JADIKC010000003">
    <property type="protein sequence ID" value="MBM7120540.1"/>
    <property type="molecule type" value="Genomic_DNA"/>
</dbReference>
<protein>
    <recommendedName>
        <fullName evidence="2">protein-glutamate methylesterase</fullName>
        <ecNumber evidence="2">3.1.1.61</ecNumber>
    </recommendedName>
</protein>
<dbReference type="PANTHER" id="PTHR42872">
    <property type="entry name" value="PROTEIN-GLUTAMATE METHYLESTERASE/PROTEIN-GLUTAMINE GLUTAMINASE"/>
    <property type="match status" value="1"/>
</dbReference>
<evidence type="ECO:0000256" key="3">
    <source>
        <dbReference type="ARBA" id="ARBA00048267"/>
    </source>
</evidence>
<dbReference type="EC" id="3.1.1.61" evidence="2"/>
<evidence type="ECO:0000256" key="4">
    <source>
        <dbReference type="PROSITE-ProRule" id="PRU00050"/>
    </source>
</evidence>
<feature type="domain" description="CheB-type methylesterase" evidence="5">
    <location>
        <begin position="432"/>
        <end position="598"/>
    </location>
</feature>
<dbReference type="InterPro" id="IPR000673">
    <property type="entry name" value="Sig_transdc_resp-reg_Me-estase"/>
</dbReference>
<keyword evidence="1" id="KW-0378">Hydrolase</keyword>
<name>A0ABS2JND3_9GAMM</name>
<dbReference type="Gene3D" id="3.40.50.180">
    <property type="entry name" value="Methylesterase CheB, C-terminal domain"/>
    <property type="match status" value="1"/>
</dbReference>
<dbReference type="Pfam" id="PF01339">
    <property type="entry name" value="CheB_methylest"/>
    <property type="match status" value="1"/>
</dbReference>
<dbReference type="Proteomes" id="UP001430065">
    <property type="component" value="Unassembled WGS sequence"/>
</dbReference>
<dbReference type="InterPro" id="IPR035909">
    <property type="entry name" value="CheB_C"/>
</dbReference>
<proteinExistence type="predicted"/>
<dbReference type="PANTHER" id="PTHR42872:SF6">
    <property type="entry name" value="PROTEIN-GLUTAMATE METHYLESTERASE_PROTEIN-GLUTAMINE GLUTAMINASE"/>
    <property type="match status" value="1"/>
</dbReference>